<feature type="transmembrane region" description="Helical" evidence="3">
    <location>
        <begin position="147"/>
        <end position="173"/>
    </location>
</feature>
<evidence type="ECO:0000256" key="3">
    <source>
        <dbReference type="SAM" id="Phobius"/>
    </source>
</evidence>
<dbReference type="PIRSF" id="PIRSF016661">
    <property type="entry name" value="BioY"/>
    <property type="match status" value="1"/>
</dbReference>
<dbReference type="PANTHER" id="PTHR34295:SF1">
    <property type="entry name" value="BIOTIN TRANSPORTER BIOY"/>
    <property type="match status" value="1"/>
</dbReference>
<proteinExistence type="inferred from homology"/>
<dbReference type="Pfam" id="PF02632">
    <property type="entry name" value="BioY"/>
    <property type="match status" value="1"/>
</dbReference>
<feature type="transmembrane region" description="Helical" evidence="3">
    <location>
        <begin position="114"/>
        <end position="135"/>
    </location>
</feature>
<dbReference type="PANTHER" id="PTHR34295">
    <property type="entry name" value="BIOTIN TRANSPORTER BIOY"/>
    <property type="match status" value="1"/>
</dbReference>
<feature type="transmembrane region" description="Helical" evidence="3">
    <location>
        <begin position="193"/>
        <end position="213"/>
    </location>
</feature>
<comment type="caution">
    <text evidence="4">The sequence shown here is derived from an EMBL/GenBank/DDBJ whole genome shotgun (WGS) entry which is preliminary data.</text>
</comment>
<accession>A0ABW5XC32</accession>
<dbReference type="RefSeq" id="WP_377464906.1">
    <property type="nucleotide sequence ID" value="NZ_JBHUOP010000001.1"/>
</dbReference>
<keyword evidence="2" id="KW-0813">Transport</keyword>
<keyword evidence="3" id="KW-1133">Transmembrane helix</keyword>
<comment type="subcellular location">
    <subcellularLocation>
        <location evidence="2">Cell membrane</location>
        <topology evidence="2">Multi-pass membrane protein</topology>
    </subcellularLocation>
</comment>
<evidence type="ECO:0000313" key="5">
    <source>
        <dbReference type="Proteomes" id="UP001597391"/>
    </source>
</evidence>
<feature type="transmembrane region" description="Helical" evidence="3">
    <location>
        <begin position="60"/>
        <end position="76"/>
    </location>
</feature>
<dbReference type="Proteomes" id="UP001597391">
    <property type="component" value="Unassembled WGS sequence"/>
</dbReference>
<comment type="similarity">
    <text evidence="1 2">Belongs to the BioY family.</text>
</comment>
<keyword evidence="5" id="KW-1185">Reference proteome</keyword>
<name>A0ABW5XC32_9MICO</name>
<gene>
    <name evidence="4" type="ORF">ACFSYH_02485</name>
</gene>
<keyword evidence="2 3" id="KW-0472">Membrane</keyword>
<sequence>MNSTVPTEDAAPVSTVGPRRATASAGRLGQDIALVASFAALIAVCALMPAIMVAGVPTPITLQTFGVMLAGLVLGSRRGALAVLLYLAIGAAGAPVFASGASGLAPFVGPTSGYLIGFPLLAFGVGWGVRAILALGEQGAALKGFRIVVTVSLSLLISLVTVHALGITGMALRVPMALQDAFIADLIFLPGDIIKTTAAVLVASAVLRAFPVLRELR</sequence>
<evidence type="ECO:0000256" key="1">
    <source>
        <dbReference type="ARBA" id="ARBA00010692"/>
    </source>
</evidence>
<dbReference type="Gene3D" id="1.10.1760.20">
    <property type="match status" value="1"/>
</dbReference>
<dbReference type="EMBL" id="JBHUOP010000001">
    <property type="protein sequence ID" value="MFD2839433.1"/>
    <property type="molecule type" value="Genomic_DNA"/>
</dbReference>
<keyword evidence="2" id="KW-1003">Cell membrane</keyword>
<dbReference type="InterPro" id="IPR003784">
    <property type="entry name" value="BioY"/>
</dbReference>
<protein>
    <recommendedName>
        <fullName evidence="2">Biotin transporter</fullName>
    </recommendedName>
</protein>
<feature type="transmembrane region" description="Helical" evidence="3">
    <location>
        <begin position="32"/>
        <end position="54"/>
    </location>
</feature>
<evidence type="ECO:0000256" key="2">
    <source>
        <dbReference type="PIRNR" id="PIRNR016661"/>
    </source>
</evidence>
<reference evidence="5" key="1">
    <citation type="journal article" date="2019" name="Int. J. Syst. Evol. Microbiol.">
        <title>The Global Catalogue of Microorganisms (GCM) 10K type strain sequencing project: providing services to taxonomists for standard genome sequencing and annotation.</title>
        <authorList>
            <consortium name="The Broad Institute Genomics Platform"/>
            <consortium name="The Broad Institute Genome Sequencing Center for Infectious Disease"/>
            <person name="Wu L."/>
            <person name="Ma J."/>
        </authorList>
    </citation>
    <scope>NUCLEOTIDE SEQUENCE [LARGE SCALE GENOMIC DNA]</scope>
    <source>
        <strain evidence="5">KCTC 33576</strain>
    </source>
</reference>
<keyword evidence="3" id="KW-0812">Transmembrane</keyword>
<evidence type="ECO:0000313" key="4">
    <source>
        <dbReference type="EMBL" id="MFD2839433.1"/>
    </source>
</evidence>
<feature type="transmembrane region" description="Helical" evidence="3">
    <location>
        <begin position="83"/>
        <end position="108"/>
    </location>
</feature>
<organism evidence="4 5">
    <name type="scientific">Populibacterium corticicola</name>
    <dbReference type="NCBI Taxonomy" id="1812826"/>
    <lineage>
        <taxon>Bacteria</taxon>
        <taxon>Bacillati</taxon>
        <taxon>Actinomycetota</taxon>
        <taxon>Actinomycetes</taxon>
        <taxon>Micrococcales</taxon>
        <taxon>Jonesiaceae</taxon>
        <taxon>Populibacterium</taxon>
    </lineage>
</organism>